<keyword evidence="2" id="KW-0687">Ribonucleoprotein</keyword>
<gene>
    <name evidence="5" type="ORF">CCMP2556_LOCUS54797</name>
</gene>
<evidence type="ECO:0000313" key="6">
    <source>
        <dbReference type="Proteomes" id="UP001642484"/>
    </source>
</evidence>
<sequence>MRPQLTFRRVTGLWPRPFAFEAPPLLRRSPLPAVPVRALQLRHSGDVPSFDIFQKIKDPPEEGDGPAKGKRRKPSDKVLRIVDEIMSLTLIEAADLCDLCQEKLSDGALRGRMPFPHPAGMFSGMPMPMPMAGAMPAMPMPQAAPAAAPVEEAAAAEAPKEAKKEEKKKEVYTIKLVGFESSKKINVVKEVRAITAIGLKEAKELVESAPKVVKKGVPAADAETMRDKLVAAGAEVALE</sequence>
<dbReference type="InterPro" id="IPR013823">
    <property type="entry name" value="Ribosomal_bL12_C"/>
</dbReference>
<evidence type="ECO:0000313" key="5">
    <source>
        <dbReference type="EMBL" id="CAK9117478.1"/>
    </source>
</evidence>
<dbReference type="HAMAP" id="MF_00368">
    <property type="entry name" value="Ribosomal_bL12"/>
    <property type="match status" value="1"/>
</dbReference>
<dbReference type="InterPro" id="IPR014719">
    <property type="entry name" value="Ribosomal_bL12_C/ClpS-like"/>
</dbReference>
<protein>
    <recommendedName>
        <fullName evidence="4">Large ribosomal subunit protein bL12 C-terminal domain-containing protein</fullName>
    </recommendedName>
</protein>
<evidence type="ECO:0000256" key="2">
    <source>
        <dbReference type="ARBA" id="ARBA00023274"/>
    </source>
</evidence>
<dbReference type="SUPFAM" id="SSF54736">
    <property type="entry name" value="ClpS-like"/>
    <property type="match status" value="1"/>
</dbReference>
<feature type="domain" description="Large ribosomal subunit protein bL12 C-terminal" evidence="4">
    <location>
        <begin position="173"/>
        <end position="238"/>
    </location>
</feature>
<proteinExistence type="inferred from homology"/>
<keyword evidence="1" id="KW-0689">Ribosomal protein</keyword>
<accession>A0ABP0SYH0</accession>
<feature type="region of interest" description="Disordered" evidence="3">
    <location>
        <begin position="50"/>
        <end position="75"/>
    </location>
</feature>
<dbReference type="CDD" id="cd00387">
    <property type="entry name" value="Ribosomal_L7_L12"/>
    <property type="match status" value="1"/>
</dbReference>
<dbReference type="PANTHER" id="PTHR45987">
    <property type="entry name" value="39S RIBOSOMAL PROTEIN L12"/>
    <property type="match status" value="1"/>
</dbReference>
<name>A0ABP0SYH0_9DINO</name>
<dbReference type="EMBL" id="CAXAMN010028706">
    <property type="protein sequence ID" value="CAK9117478.1"/>
    <property type="molecule type" value="Genomic_DNA"/>
</dbReference>
<dbReference type="InterPro" id="IPR000206">
    <property type="entry name" value="Ribosomal_bL12"/>
</dbReference>
<dbReference type="PANTHER" id="PTHR45987:SF4">
    <property type="entry name" value="LARGE RIBOSOMAL SUBUNIT PROTEIN BL12M"/>
    <property type="match status" value="1"/>
</dbReference>
<evidence type="ECO:0000256" key="1">
    <source>
        <dbReference type="ARBA" id="ARBA00022980"/>
    </source>
</evidence>
<evidence type="ECO:0000256" key="3">
    <source>
        <dbReference type="SAM" id="MobiDB-lite"/>
    </source>
</evidence>
<organism evidence="5 6">
    <name type="scientific">Durusdinium trenchii</name>
    <dbReference type="NCBI Taxonomy" id="1381693"/>
    <lineage>
        <taxon>Eukaryota</taxon>
        <taxon>Sar</taxon>
        <taxon>Alveolata</taxon>
        <taxon>Dinophyceae</taxon>
        <taxon>Suessiales</taxon>
        <taxon>Symbiodiniaceae</taxon>
        <taxon>Durusdinium</taxon>
    </lineage>
</organism>
<evidence type="ECO:0000259" key="4">
    <source>
        <dbReference type="Pfam" id="PF00542"/>
    </source>
</evidence>
<reference evidence="5 6" key="1">
    <citation type="submission" date="2024-02" db="EMBL/GenBank/DDBJ databases">
        <authorList>
            <person name="Chen Y."/>
            <person name="Shah S."/>
            <person name="Dougan E. K."/>
            <person name="Thang M."/>
            <person name="Chan C."/>
        </authorList>
    </citation>
    <scope>NUCLEOTIDE SEQUENCE [LARGE SCALE GENOMIC DNA]</scope>
</reference>
<dbReference type="Pfam" id="PF00542">
    <property type="entry name" value="Ribosomal_L12"/>
    <property type="match status" value="1"/>
</dbReference>
<keyword evidence="6" id="KW-1185">Reference proteome</keyword>
<dbReference type="Gene3D" id="3.30.1390.10">
    <property type="match status" value="1"/>
</dbReference>
<dbReference type="Proteomes" id="UP001642484">
    <property type="component" value="Unassembled WGS sequence"/>
</dbReference>
<comment type="caution">
    <text evidence="5">The sequence shown here is derived from an EMBL/GenBank/DDBJ whole genome shotgun (WGS) entry which is preliminary data.</text>
</comment>